<evidence type="ECO:0000256" key="3">
    <source>
        <dbReference type="ARBA" id="ARBA00022912"/>
    </source>
</evidence>
<protein>
    <submittedName>
        <fullName evidence="7">Low molecular weight phosphatase family protein</fullName>
    </submittedName>
    <submittedName>
        <fullName evidence="8">Protein-tyrosine phosphatase</fullName>
        <ecNumber evidence="8">3.1.3.48</ecNumber>
    </submittedName>
</protein>
<dbReference type="Proteomes" id="UP000648663">
    <property type="component" value="Unassembled WGS sequence"/>
</dbReference>
<organism evidence="8 9">
    <name type="scientific">Modestobacter marinus</name>
    <dbReference type="NCBI Taxonomy" id="477641"/>
    <lineage>
        <taxon>Bacteria</taxon>
        <taxon>Bacillati</taxon>
        <taxon>Actinomycetota</taxon>
        <taxon>Actinomycetes</taxon>
        <taxon>Geodermatophilales</taxon>
        <taxon>Geodermatophilaceae</taxon>
        <taxon>Modestobacter</taxon>
    </lineage>
</organism>
<accession>A0A846LKS5</accession>
<dbReference type="InterPro" id="IPR050438">
    <property type="entry name" value="LMW_PTPase"/>
</dbReference>
<feature type="active site" evidence="4">
    <location>
        <position position="24"/>
    </location>
</feature>
<feature type="compositionally biased region" description="Basic and acidic residues" evidence="5">
    <location>
        <begin position="163"/>
        <end position="172"/>
    </location>
</feature>
<dbReference type="PANTHER" id="PTHR11717">
    <property type="entry name" value="LOW MOLECULAR WEIGHT PROTEIN TYROSINE PHOSPHATASE"/>
    <property type="match status" value="1"/>
</dbReference>
<evidence type="ECO:0000256" key="2">
    <source>
        <dbReference type="ARBA" id="ARBA00022801"/>
    </source>
</evidence>
<feature type="active site" description="Nucleophile" evidence="4">
    <location>
        <position position="18"/>
    </location>
</feature>
<evidence type="ECO:0000259" key="6">
    <source>
        <dbReference type="SMART" id="SM00226"/>
    </source>
</evidence>
<dbReference type="SMART" id="SM00226">
    <property type="entry name" value="LMWPc"/>
    <property type="match status" value="1"/>
</dbReference>
<proteinExistence type="inferred from homology"/>
<dbReference type="EMBL" id="BMMI01000004">
    <property type="protein sequence ID" value="GGL68136.1"/>
    <property type="molecule type" value="Genomic_DNA"/>
</dbReference>
<evidence type="ECO:0000313" key="7">
    <source>
        <dbReference type="EMBL" id="GGL68136.1"/>
    </source>
</evidence>
<evidence type="ECO:0000313" key="8">
    <source>
        <dbReference type="EMBL" id="NIH65925.1"/>
    </source>
</evidence>
<comment type="caution">
    <text evidence="8">The sequence shown here is derived from an EMBL/GenBank/DDBJ whole genome shotgun (WGS) entry which is preliminary data.</text>
</comment>
<reference evidence="8 9" key="3">
    <citation type="submission" date="2020-02" db="EMBL/GenBank/DDBJ databases">
        <title>Sequencing the genomes of 1000 actinobacteria strains.</title>
        <authorList>
            <person name="Klenk H.-P."/>
        </authorList>
    </citation>
    <scope>NUCLEOTIDE SEQUENCE [LARGE SCALE GENOMIC DNA]</scope>
    <source>
        <strain evidence="8 9">DSM 45201</strain>
    </source>
</reference>
<dbReference type="PRINTS" id="PR00719">
    <property type="entry name" value="LMWPTPASE"/>
</dbReference>
<evidence type="ECO:0000256" key="1">
    <source>
        <dbReference type="ARBA" id="ARBA00011063"/>
    </source>
</evidence>
<dbReference type="InterPro" id="IPR017867">
    <property type="entry name" value="Tyr_phospatase_low_mol_wt"/>
</dbReference>
<dbReference type="AlphaFoldDB" id="A0A846LKS5"/>
<evidence type="ECO:0000313" key="9">
    <source>
        <dbReference type="Proteomes" id="UP000552836"/>
    </source>
</evidence>
<name>A0A846LKS5_9ACTN</name>
<keyword evidence="3" id="KW-0904">Protein phosphatase</keyword>
<reference evidence="10" key="2">
    <citation type="journal article" date="2019" name="Int. J. Syst. Evol. Microbiol.">
        <title>The Global Catalogue of Microorganisms (GCM) 10K type strain sequencing project: providing services to taxonomists for standard genome sequencing and annotation.</title>
        <authorList>
            <consortium name="The Broad Institute Genomics Platform"/>
            <consortium name="The Broad Institute Genome Sequencing Center for Infectious Disease"/>
            <person name="Wu L."/>
            <person name="Ma J."/>
        </authorList>
    </citation>
    <scope>NUCLEOTIDE SEQUENCE [LARGE SCALE GENOMIC DNA]</scope>
    <source>
        <strain evidence="10">CGMCC 4.5581</strain>
    </source>
</reference>
<dbReference type="InterPro" id="IPR036196">
    <property type="entry name" value="Ptyr_pPase_sf"/>
</dbReference>
<dbReference type="PANTHER" id="PTHR11717:SF31">
    <property type="entry name" value="LOW MOLECULAR WEIGHT PROTEIN-TYROSINE-PHOSPHATASE ETP-RELATED"/>
    <property type="match status" value="1"/>
</dbReference>
<dbReference type="Gene3D" id="3.40.50.2300">
    <property type="match status" value="1"/>
</dbReference>
<dbReference type="InterPro" id="IPR023485">
    <property type="entry name" value="Ptyr_pPase"/>
</dbReference>
<dbReference type="EC" id="3.1.3.48" evidence="8"/>
<comment type="similarity">
    <text evidence="1">Belongs to the low molecular weight phosphotyrosine protein phosphatase family.</text>
</comment>
<dbReference type="SUPFAM" id="SSF52788">
    <property type="entry name" value="Phosphotyrosine protein phosphatases I"/>
    <property type="match status" value="1"/>
</dbReference>
<evidence type="ECO:0000256" key="5">
    <source>
        <dbReference type="SAM" id="MobiDB-lite"/>
    </source>
</evidence>
<keyword evidence="10" id="KW-1185">Reference proteome</keyword>
<sequence length="203" mass="20767">MTAPAARSGTPFGVLVVCTGNVCRSPVAEALLREQLGPVADVTVASAGLSALTGAGLDAGAAAALGDPLPDFRARQVTPEGVSEADLVLTMTRVHRSELVQQAPLALRRTFSLREFAALAGLAVDEGHVAGAGPAERLATLTAAAPRLRSRRVPGPDDDVEDPYGRSPEDHARAVRRIREAVATVAAAAGAPRTRAADGAVRA</sequence>
<feature type="domain" description="Phosphotyrosine protein phosphatase I" evidence="6">
    <location>
        <begin position="12"/>
        <end position="188"/>
    </location>
</feature>
<reference evidence="7" key="4">
    <citation type="submission" date="2024-05" db="EMBL/GenBank/DDBJ databases">
        <authorList>
            <person name="Sun Q."/>
            <person name="Zhou Y."/>
        </authorList>
    </citation>
    <scope>NUCLEOTIDE SEQUENCE</scope>
    <source>
        <strain evidence="7">CGMCC 4.5581</strain>
    </source>
</reference>
<reference evidence="7" key="1">
    <citation type="journal article" date="2014" name="Int. J. Syst. Evol. Microbiol.">
        <title>Complete genome of a new Firmicutes species belonging to the dominant human colonic microbiota ('Ruminococcus bicirculans') reveals two chromosomes and a selective capacity to utilize plant glucans.</title>
        <authorList>
            <consortium name="NISC Comparative Sequencing Program"/>
            <person name="Wegmann U."/>
            <person name="Louis P."/>
            <person name="Goesmann A."/>
            <person name="Henrissat B."/>
            <person name="Duncan S.H."/>
            <person name="Flint H.J."/>
        </authorList>
    </citation>
    <scope>NUCLEOTIDE SEQUENCE</scope>
    <source>
        <strain evidence="7">CGMCC 4.5581</strain>
    </source>
</reference>
<dbReference type="RefSeq" id="WP_166753593.1">
    <property type="nucleotide sequence ID" value="NZ_BAABJU010000021.1"/>
</dbReference>
<dbReference type="Pfam" id="PF01451">
    <property type="entry name" value="LMWPc"/>
    <property type="match status" value="1"/>
</dbReference>
<feature type="region of interest" description="Disordered" evidence="5">
    <location>
        <begin position="147"/>
        <end position="172"/>
    </location>
</feature>
<evidence type="ECO:0000313" key="10">
    <source>
        <dbReference type="Proteomes" id="UP000648663"/>
    </source>
</evidence>
<dbReference type="EMBL" id="JAAMPA010000001">
    <property type="protein sequence ID" value="NIH65925.1"/>
    <property type="molecule type" value="Genomic_DNA"/>
</dbReference>
<keyword evidence="2 8" id="KW-0378">Hydrolase</keyword>
<dbReference type="GO" id="GO:0004725">
    <property type="term" value="F:protein tyrosine phosphatase activity"/>
    <property type="evidence" value="ECO:0007669"/>
    <property type="project" value="UniProtKB-EC"/>
</dbReference>
<dbReference type="Proteomes" id="UP000552836">
    <property type="component" value="Unassembled WGS sequence"/>
</dbReference>
<evidence type="ECO:0000256" key="4">
    <source>
        <dbReference type="PIRSR" id="PIRSR617867-1"/>
    </source>
</evidence>
<gene>
    <name evidence="8" type="ORF">FB380_000371</name>
    <name evidence="7" type="ORF">GCM10011589_25640</name>
</gene>